<dbReference type="OrthoDB" id="9784785at2"/>
<evidence type="ECO:0000256" key="3">
    <source>
        <dbReference type="SAM" id="MobiDB-lite"/>
    </source>
</evidence>
<evidence type="ECO:0000313" key="4">
    <source>
        <dbReference type="EMBL" id="AVR89710.1"/>
    </source>
</evidence>
<dbReference type="RefSeq" id="WP_107221776.1">
    <property type="nucleotide sequence ID" value="NZ_CP028339.1"/>
</dbReference>
<dbReference type="PANTHER" id="PTHR38768:SF1">
    <property type="entry name" value="UPF0502 PROTEIN YCEH"/>
    <property type="match status" value="1"/>
</dbReference>
<organism evidence="4 5">
    <name type="scientific">Thauera aromatica K172</name>
    <dbReference type="NCBI Taxonomy" id="44139"/>
    <lineage>
        <taxon>Bacteria</taxon>
        <taxon>Pseudomonadati</taxon>
        <taxon>Pseudomonadota</taxon>
        <taxon>Betaproteobacteria</taxon>
        <taxon>Rhodocyclales</taxon>
        <taxon>Zoogloeaceae</taxon>
        <taxon>Thauera</taxon>
    </lineage>
</organism>
<dbReference type="AlphaFoldDB" id="A0A2R4BR08"/>
<feature type="region of interest" description="Disordered" evidence="3">
    <location>
        <begin position="1"/>
        <end position="20"/>
    </location>
</feature>
<dbReference type="InterPro" id="IPR036388">
    <property type="entry name" value="WH-like_DNA-bd_sf"/>
</dbReference>
<comment type="similarity">
    <text evidence="1">Belongs to the UPF0502 family.</text>
</comment>
<dbReference type="KEGG" id="tak:Tharo_2828"/>
<dbReference type="Pfam" id="PF04337">
    <property type="entry name" value="DUF480"/>
    <property type="match status" value="1"/>
</dbReference>
<accession>A0A2R4BR08</accession>
<feature type="coiled-coil region" evidence="2">
    <location>
        <begin position="208"/>
        <end position="235"/>
    </location>
</feature>
<dbReference type="Gene3D" id="1.10.10.10">
    <property type="entry name" value="Winged helix-like DNA-binding domain superfamily/Winged helix DNA-binding domain"/>
    <property type="match status" value="2"/>
</dbReference>
<dbReference type="Proteomes" id="UP000241885">
    <property type="component" value="Chromosome"/>
</dbReference>
<dbReference type="HAMAP" id="MF_01584">
    <property type="entry name" value="UPF0502"/>
    <property type="match status" value="1"/>
</dbReference>
<dbReference type="InterPro" id="IPR036390">
    <property type="entry name" value="WH_DNA-bd_sf"/>
</dbReference>
<keyword evidence="5" id="KW-1185">Reference proteome</keyword>
<gene>
    <name evidence="4" type="ORF">Tharo_2828</name>
</gene>
<proteinExistence type="inferred from homology"/>
<evidence type="ECO:0000256" key="1">
    <source>
        <dbReference type="HAMAP-Rule" id="MF_01584"/>
    </source>
</evidence>
<name>A0A2R4BR08_THAAR</name>
<dbReference type="SUPFAM" id="SSF46785">
    <property type="entry name" value="Winged helix' DNA-binding domain"/>
    <property type="match status" value="2"/>
</dbReference>
<reference evidence="4 5" key="1">
    <citation type="submission" date="2018-03" db="EMBL/GenBank/DDBJ databases">
        <title>Complete genome sequence of Thauera aromatica, a model organism for studying aromatic compound degradation under denitrifying conditions.</title>
        <authorList>
            <person name="Lo H.-Y."/>
            <person name="Goris T."/>
            <person name="Boll M."/>
            <person name="Mueller J.A."/>
        </authorList>
    </citation>
    <scope>NUCLEOTIDE SEQUENCE [LARGE SCALE GENOMIC DNA]</scope>
    <source>
        <strain evidence="4 5">K172</strain>
    </source>
</reference>
<dbReference type="InterPro" id="IPR007432">
    <property type="entry name" value="DUF480"/>
</dbReference>
<evidence type="ECO:0000313" key="5">
    <source>
        <dbReference type="Proteomes" id="UP000241885"/>
    </source>
</evidence>
<keyword evidence="2" id="KW-0175">Coiled coil</keyword>
<dbReference type="EMBL" id="CP028339">
    <property type="protein sequence ID" value="AVR89710.1"/>
    <property type="molecule type" value="Genomic_DNA"/>
</dbReference>
<protein>
    <submittedName>
        <fullName evidence="4">DUF480 protein</fullName>
    </submittedName>
</protein>
<evidence type="ECO:0000256" key="2">
    <source>
        <dbReference type="SAM" id="Coils"/>
    </source>
</evidence>
<dbReference type="PANTHER" id="PTHR38768">
    <property type="entry name" value="UPF0502 PROTEIN YCEH"/>
    <property type="match status" value="1"/>
</dbReference>
<sequence length="237" mass="25839">MHVPPPAADSAPQRSDAAAPEAGFDLDPAQVRVLGVLIEKSFITPDAYPLSINAITTGCNQLTAREPVMNLSEAEVQAAVDRLIARRLVSKRDQASARVAKYEHLVRLRHSLPPAEQAVLAILMLRGAQTAGELRQRCERLHRFDDVAAVEAVLEHLAEKYPPLATALPRAPGTKETRHVHLLGGDAAVQEMAEAQASAGASGGRGRIAELEDEVRALREALETLRHDFDTFRRQFD</sequence>